<name>A0A368H3F2_ANCCA</name>
<dbReference type="OrthoDB" id="5890296at2759"/>
<dbReference type="Proteomes" id="UP000252519">
    <property type="component" value="Unassembled WGS sequence"/>
</dbReference>
<reference evidence="1 2" key="1">
    <citation type="submission" date="2014-10" db="EMBL/GenBank/DDBJ databases">
        <title>Draft genome of the hookworm Ancylostoma caninum.</title>
        <authorList>
            <person name="Mitreva M."/>
        </authorList>
    </citation>
    <scope>NUCLEOTIDE SEQUENCE [LARGE SCALE GENOMIC DNA]</scope>
    <source>
        <strain evidence="1 2">Baltimore</strain>
    </source>
</reference>
<dbReference type="AlphaFoldDB" id="A0A368H3F2"/>
<gene>
    <name evidence="1" type="ORF">ANCCAN_02698</name>
</gene>
<proteinExistence type="predicted"/>
<organism evidence="1 2">
    <name type="scientific">Ancylostoma caninum</name>
    <name type="common">Dog hookworm</name>
    <dbReference type="NCBI Taxonomy" id="29170"/>
    <lineage>
        <taxon>Eukaryota</taxon>
        <taxon>Metazoa</taxon>
        <taxon>Ecdysozoa</taxon>
        <taxon>Nematoda</taxon>
        <taxon>Chromadorea</taxon>
        <taxon>Rhabditida</taxon>
        <taxon>Rhabditina</taxon>
        <taxon>Rhabditomorpha</taxon>
        <taxon>Strongyloidea</taxon>
        <taxon>Ancylostomatidae</taxon>
        <taxon>Ancylostomatinae</taxon>
        <taxon>Ancylostoma</taxon>
    </lineage>
</organism>
<evidence type="ECO:0000313" key="1">
    <source>
        <dbReference type="EMBL" id="RCN51133.1"/>
    </source>
</evidence>
<protein>
    <submittedName>
        <fullName evidence="1">Uncharacterized protein</fullName>
    </submittedName>
</protein>
<dbReference type="Pfam" id="PF17619">
    <property type="entry name" value="SCVP"/>
    <property type="match status" value="1"/>
</dbReference>
<comment type="caution">
    <text evidence="1">The sequence shown here is derived from an EMBL/GenBank/DDBJ whole genome shotgun (WGS) entry which is preliminary data.</text>
</comment>
<keyword evidence="2" id="KW-1185">Reference proteome</keyword>
<dbReference type="InterPro" id="IPR035126">
    <property type="entry name" value="SCVP"/>
</dbReference>
<sequence length="92" mass="10870">MTIHFGVPYTESNRKYYEDKVSEALLKIAEPYRRRGLRYNSDYVRVNGRSVNGKLVVDVQAMHINCSWKREFTKKFTPYIGSHHFDIICPVK</sequence>
<evidence type="ECO:0000313" key="2">
    <source>
        <dbReference type="Proteomes" id="UP000252519"/>
    </source>
</evidence>
<accession>A0A368H3F2</accession>
<dbReference type="EMBL" id="JOJR01000016">
    <property type="protein sequence ID" value="RCN51133.1"/>
    <property type="molecule type" value="Genomic_DNA"/>
</dbReference>